<dbReference type="Pfam" id="PF00160">
    <property type="entry name" value="Pro_isomerase"/>
    <property type="match status" value="1"/>
</dbReference>
<dbReference type="GO" id="GO:0003755">
    <property type="term" value="F:peptidyl-prolyl cis-trans isomerase activity"/>
    <property type="evidence" value="ECO:0007669"/>
    <property type="project" value="InterPro"/>
</dbReference>
<dbReference type="GO" id="GO:0006457">
    <property type="term" value="P:protein folding"/>
    <property type="evidence" value="ECO:0007669"/>
    <property type="project" value="TreeGrafter"/>
</dbReference>
<proteinExistence type="predicted"/>
<dbReference type="AlphaFoldDB" id="A0A0G4GB15"/>
<dbReference type="STRING" id="1169540.A0A0G4GB15"/>
<reference evidence="3 4" key="1">
    <citation type="submission" date="2014-11" db="EMBL/GenBank/DDBJ databases">
        <authorList>
            <person name="Zhu J."/>
            <person name="Qi W."/>
            <person name="Song R."/>
        </authorList>
    </citation>
    <scope>NUCLEOTIDE SEQUENCE [LARGE SCALE GENOMIC DNA]</scope>
</reference>
<dbReference type="PANTHER" id="PTHR11071:SF561">
    <property type="entry name" value="PEPTIDYL-PROLYL CIS-TRANS ISOMERASE D-RELATED"/>
    <property type="match status" value="1"/>
</dbReference>
<keyword evidence="1" id="KW-0175">Coiled coil</keyword>
<dbReference type="PROSITE" id="PS50072">
    <property type="entry name" value="CSA_PPIASE_2"/>
    <property type="match status" value="1"/>
</dbReference>
<dbReference type="InParanoid" id="A0A0G4GB15"/>
<protein>
    <recommendedName>
        <fullName evidence="2">PPIase cyclophilin-type domain-containing protein</fullName>
    </recommendedName>
</protein>
<feature type="coiled-coil region" evidence="1">
    <location>
        <begin position="293"/>
        <end position="323"/>
    </location>
</feature>
<dbReference type="GO" id="GO:0016018">
    <property type="term" value="F:cyclosporin A binding"/>
    <property type="evidence" value="ECO:0007669"/>
    <property type="project" value="TreeGrafter"/>
</dbReference>
<dbReference type="EMBL" id="CDMY01000613">
    <property type="protein sequence ID" value="CEM26324.1"/>
    <property type="molecule type" value="Genomic_DNA"/>
</dbReference>
<evidence type="ECO:0000313" key="3">
    <source>
        <dbReference type="EMBL" id="CEM26324.1"/>
    </source>
</evidence>
<dbReference type="GO" id="GO:0005737">
    <property type="term" value="C:cytoplasm"/>
    <property type="evidence" value="ECO:0007669"/>
    <property type="project" value="TreeGrafter"/>
</dbReference>
<evidence type="ECO:0000256" key="1">
    <source>
        <dbReference type="SAM" id="Coils"/>
    </source>
</evidence>
<gene>
    <name evidence="3" type="ORF">Vbra_17344</name>
</gene>
<evidence type="ECO:0000259" key="2">
    <source>
        <dbReference type="PROSITE" id="PS50072"/>
    </source>
</evidence>
<dbReference type="VEuPathDB" id="CryptoDB:Vbra_17344"/>
<dbReference type="PANTHER" id="PTHR11071">
    <property type="entry name" value="PEPTIDYL-PROLYL CIS-TRANS ISOMERASE"/>
    <property type="match status" value="1"/>
</dbReference>
<organism evidence="3 4">
    <name type="scientific">Vitrella brassicaformis (strain CCMP3155)</name>
    <dbReference type="NCBI Taxonomy" id="1169540"/>
    <lineage>
        <taxon>Eukaryota</taxon>
        <taxon>Sar</taxon>
        <taxon>Alveolata</taxon>
        <taxon>Colpodellida</taxon>
        <taxon>Vitrellaceae</taxon>
        <taxon>Vitrella</taxon>
    </lineage>
</organism>
<dbReference type="InterPro" id="IPR029000">
    <property type="entry name" value="Cyclophilin-like_dom_sf"/>
</dbReference>
<dbReference type="InterPro" id="IPR002130">
    <property type="entry name" value="Cyclophilin-type_PPIase_dom"/>
</dbReference>
<dbReference type="Gene3D" id="2.40.100.10">
    <property type="entry name" value="Cyclophilin-like"/>
    <property type="match status" value="1"/>
</dbReference>
<feature type="domain" description="PPIase cyclophilin-type" evidence="2">
    <location>
        <begin position="431"/>
        <end position="622"/>
    </location>
</feature>
<evidence type="ECO:0000313" key="4">
    <source>
        <dbReference type="Proteomes" id="UP000041254"/>
    </source>
</evidence>
<dbReference type="SUPFAM" id="SSF50891">
    <property type="entry name" value="Cyclophilin-like"/>
    <property type="match status" value="1"/>
</dbReference>
<dbReference type="Proteomes" id="UP000041254">
    <property type="component" value="Unassembled WGS sequence"/>
</dbReference>
<dbReference type="PhylomeDB" id="A0A0G4GB15"/>
<name>A0A0G4GB15_VITBC</name>
<sequence>MAATKEASASAVATTGEVGGPQPGEVDLHLYLDPLFLGCGAVVCAVDATFGGESGASECSALRFLPLAMSPCPSTEDVTRSFSAASAAIRDLQREGISTVRFVTFGYTAPGSPHLYLLDEGVLVIPTAFCVLISALETSATKRFSGMPLAMLRDHLLDFSSLAASPLERTRWSRFVRHATGGHLVPSVDERWVGEWVRQALWARQSVLATALDAKADQDMAKLKSRGKAIDKGVLVKQQLGRLQRDIVAEFIRIVDSFKTAEPKPIDQLLNTLTGRPPAAARLPSVDDPETAREKEEAVLDRLAEERRQANDLTETVKRLRDFERSIKSALAINATDDLLDLLRELDSYLTLHVDYTNWAKLLKETTDLWRTICFKVKPSPDQLVKAECAKLIEHMTEGFLCARKVANSPTPKRPKVFFDLKVHTSSRSKRIVITLFTDVNPKAAENFRCFCTGEKGNGTSGYPLHYKGTNIPSAFEGAELIGGFLDSSHKVYTESIYGMHHTRWDHHTSLIAPRRPGMVACLGEKSTDKKGNPKHKLHGSRFSITVSSTNRCSVWDTVVGIIDDLPTVSYLHGLSLTVASRKTKGRGSGDGRATLDDMTDGPSLWRMASLAAPVLIQDCGELPK</sequence>
<keyword evidence="4" id="KW-1185">Reference proteome</keyword>
<accession>A0A0G4GB15</accession>